<evidence type="ECO:0000256" key="2">
    <source>
        <dbReference type="SAM" id="SignalP"/>
    </source>
</evidence>
<protein>
    <recommendedName>
        <fullName evidence="5">Esterase-like activity of phytase family protein</fullName>
    </recommendedName>
</protein>
<dbReference type="EMBL" id="JADJZA010000001">
    <property type="protein sequence ID" value="MBK9296060.1"/>
    <property type="molecule type" value="Genomic_DNA"/>
</dbReference>
<evidence type="ECO:0000313" key="4">
    <source>
        <dbReference type="Proteomes" id="UP000727993"/>
    </source>
</evidence>
<sequence length="374" mass="38331">MAAVVIGVAIGAASAGPASASEDTCDRFELDSPPGVVQAENFDELSGLIASRAFPGMLWAHNDSGDVPRLLAMNEAGEAIGRWAVAGAEAVDWEDIAAGPGPDSDRSYLYIGDIGDNLAARDHLTVYRVPEPDVVPAGDGTLEGAEAIDLRYGTGPADAEALLVDPRSGDLVIITKEVSGRSAVFAAKTDQLLTGTPVAMETVGVFDVLAPEADAPTPVAPLPSTLVTAADISPDGSIILVRTYQQVLAFTRSWDESVAEALEGAPCVAPSRPEPQGEAVAWSAGGDAYFTASEVQLPRTSGWVPVVEPIPWSRVSVTPPAALAAVAAVAASTSAASHTGIDRSRGLVAGMVLVVIAVLAGSVVVGHRRKRIGS</sequence>
<comment type="caution">
    <text evidence="3">The sequence shown here is derived from an EMBL/GenBank/DDBJ whole genome shotgun (WGS) entry which is preliminary data.</text>
</comment>
<evidence type="ECO:0000313" key="3">
    <source>
        <dbReference type="EMBL" id="MBK9296060.1"/>
    </source>
</evidence>
<dbReference type="Proteomes" id="UP000727993">
    <property type="component" value="Unassembled WGS sequence"/>
</dbReference>
<feature type="signal peptide" evidence="2">
    <location>
        <begin position="1"/>
        <end position="20"/>
    </location>
</feature>
<organism evidence="3 4">
    <name type="scientific">Candidatus Neomicrothrix subdominans</name>
    <dbReference type="NCBI Taxonomy" id="2954438"/>
    <lineage>
        <taxon>Bacteria</taxon>
        <taxon>Bacillati</taxon>
        <taxon>Actinomycetota</taxon>
        <taxon>Acidimicrobiia</taxon>
        <taxon>Acidimicrobiales</taxon>
        <taxon>Microthrixaceae</taxon>
        <taxon>Candidatus Neomicrothrix</taxon>
    </lineage>
</organism>
<name>A0A936N9D2_9ACTN</name>
<gene>
    <name evidence="3" type="ORF">IPN02_04135</name>
</gene>
<dbReference type="AlphaFoldDB" id="A0A936N9D2"/>
<keyword evidence="2" id="KW-0732">Signal</keyword>
<evidence type="ECO:0000256" key="1">
    <source>
        <dbReference type="SAM" id="Phobius"/>
    </source>
</evidence>
<dbReference type="SUPFAM" id="SSF50956">
    <property type="entry name" value="Thermostable phytase (3-phytase)"/>
    <property type="match status" value="1"/>
</dbReference>
<accession>A0A936N9D2</accession>
<reference evidence="3 4" key="1">
    <citation type="submission" date="2020-10" db="EMBL/GenBank/DDBJ databases">
        <title>Connecting structure to function with the recovery of over 1000 high-quality activated sludge metagenome-assembled genomes encoding full-length rRNA genes using long-read sequencing.</title>
        <authorList>
            <person name="Singleton C.M."/>
            <person name="Petriglieri F."/>
            <person name="Kristensen J.M."/>
            <person name="Kirkegaard R.H."/>
            <person name="Michaelsen T.Y."/>
            <person name="Andersen M.H."/>
            <person name="Karst S.M."/>
            <person name="Dueholm M.S."/>
            <person name="Nielsen P.H."/>
            <person name="Albertsen M."/>
        </authorList>
    </citation>
    <scope>NUCLEOTIDE SEQUENCE [LARGE SCALE GENOMIC DNA]</scope>
    <source>
        <strain evidence="3">Lyne_18-Q3-R50-59_MAXAC.006</strain>
    </source>
</reference>
<feature type="chain" id="PRO_5036929113" description="Esterase-like activity of phytase family protein" evidence="2">
    <location>
        <begin position="21"/>
        <end position="374"/>
    </location>
</feature>
<evidence type="ECO:0008006" key="5">
    <source>
        <dbReference type="Google" id="ProtNLM"/>
    </source>
</evidence>
<feature type="transmembrane region" description="Helical" evidence="1">
    <location>
        <begin position="347"/>
        <end position="366"/>
    </location>
</feature>
<proteinExistence type="predicted"/>
<keyword evidence="1" id="KW-0472">Membrane</keyword>
<keyword evidence="1" id="KW-1133">Transmembrane helix</keyword>
<keyword evidence="1" id="KW-0812">Transmembrane</keyword>